<dbReference type="InterPro" id="IPR011047">
    <property type="entry name" value="Quinoprotein_ADH-like_sf"/>
</dbReference>
<dbReference type="Gene3D" id="3.30.565.10">
    <property type="entry name" value="Histidine kinase-like ATPase, C-terminal domain"/>
    <property type="match status" value="1"/>
</dbReference>
<dbReference type="SUPFAM" id="SSF55874">
    <property type="entry name" value="ATPase domain of HSP90 chaperone/DNA topoisomerase II/histidine kinase"/>
    <property type="match status" value="1"/>
</dbReference>
<dbReference type="PRINTS" id="PR00344">
    <property type="entry name" value="BCTRLSENSOR"/>
</dbReference>
<evidence type="ECO:0000256" key="1">
    <source>
        <dbReference type="ARBA" id="ARBA00000085"/>
    </source>
</evidence>
<evidence type="ECO:0000256" key="7">
    <source>
        <dbReference type="ARBA" id="ARBA00022692"/>
    </source>
</evidence>
<dbReference type="SUPFAM" id="SSF63829">
    <property type="entry name" value="Calcium-dependent phosphotriesterase"/>
    <property type="match status" value="1"/>
</dbReference>
<evidence type="ECO:0000256" key="4">
    <source>
        <dbReference type="ARBA" id="ARBA00022475"/>
    </source>
</evidence>
<evidence type="ECO:0000256" key="6">
    <source>
        <dbReference type="ARBA" id="ARBA00022679"/>
    </source>
</evidence>
<sequence length="1316" mass="145117">MQGAIGVFLPEVEKMFSFPLPLDLFDDEDRVIDIINSSEDSAYALLADKGVYKLEINGTEIIAEPIIADASVSDSYPYSAEIHENEIWLATQNAGVFVYDIGTKQQRQITADKTYLQLPSDVVYTTFYEDGRIWVGTAEGVAISEDGGRTFSIYTEFNDGIPDDPIYSINKSSDGTFWIGTHRGLVQGRESVLQTINQSNSDLSSDEVNAIVETQDGTLWIGTEAGVNFRKPGSSSFSSINSGTHQALVDDTIMALNADENNLWIGTFEGGLFKYEIREDAVYPIDYDPDSNFALHSRGITAITSTPSGEIVVATWGGGLSVVSEDGRVIRTIRSGTTGSENDSAFALLEDFDGGVLVGTQNGIMHLDPQLKKLKPLGLSQYLSSSEGSNVSDVLVWELAHGQDNELWVGTYTHGLIHVKRDNLGNIESAQSLSRQLQLPSLSILGIHYDEKKLIWLSHNLGLTRFDPSNFEYQHFSTQLGLRRTEFNMGASFSKNPNRIYFGSTRGVHILANVSGVKEPPPIKVGISSIKVMEAQIPFSATDTNFSLNLSHEDKIASIEFFAAEYIAPEEIQYAYRINGLEEEWIYKGNERTVSLTTLPPGDYMLEVAAKSSFGNWNWEGLQIPIAVSPPWWLSQLAYIAYVLSALALIALLMWRSRVNLAQAEARERELTQRVQERTLDLELATREAEEANRAKSEFLAVMSHEIRTPLHGMIGMNELLIKTDITPQQRRFTKAALNSGKTLLHLINEILDLAKIEADRMEVEETDFDLIELIDEVCYLQGEPAQKKGLAIYHLPEAGIANRYRGDSQKIRQIVTNLLGNAIKFTDRGHITVRVQRTIDDTISIAVQDTGIGIHEEVRDRIFEKFTQADASTTRKYGGTGLGLTICRNFATLLGGKLDILESGDGTGTLVEVELPLMPVEIQPISFDFRVGVITDDDLLAQSITSLGIRVGIECLRVSPEEVDSLVVSNAILVDEKLDQSVIYDIESSKSSAQKVLMTGIHSLGQRRSTSQWSCMHKPITTAGLVDACSGVPLVEPTDDKPGDLSGKVLVVEDNVVNQMLAAEILASLGFDTTIAENGERGVALFSEHHFDLVLMDCQMPIMDGFDATREIRRFEVAEGRHPSVIIALTAGSVANERERALEAGMDDFLMKPCTAPQIEKAIRKLAPACSNNEEPLEKQALASTTISISPENAALVKEETLNSIVKLNPQSGAGLLERLLNAFENQADNEVESLWELVRSEDLESLRKRAHALKSMSLNIGATALAKLTDELEKSSTRGRAPLTEEELEKIISVKDRSKTALREWQRLNAPADS</sequence>
<dbReference type="InterPro" id="IPR004358">
    <property type="entry name" value="Sig_transdc_His_kin-like_C"/>
</dbReference>
<evidence type="ECO:0000256" key="5">
    <source>
        <dbReference type="ARBA" id="ARBA00022553"/>
    </source>
</evidence>
<evidence type="ECO:0000256" key="14">
    <source>
        <dbReference type="PROSITE-ProRule" id="PRU00110"/>
    </source>
</evidence>
<evidence type="ECO:0000256" key="15">
    <source>
        <dbReference type="PROSITE-ProRule" id="PRU00169"/>
    </source>
</evidence>
<dbReference type="SMART" id="SM00388">
    <property type="entry name" value="HisKA"/>
    <property type="match status" value="1"/>
</dbReference>
<dbReference type="PROSITE" id="PS50110">
    <property type="entry name" value="RESPONSE_REGULATORY"/>
    <property type="match status" value="1"/>
</dbReference>
<dbReference type="InterPro" id="IPR003594">
    <property type="entry name" value="HATPase_dom"/>
</dbReference>
<dbReference type="eggNOG" id="COG4191">
    <property type="taxonomic scope" value="Bacteria"/>
</dbReference>
<keyword evidence="13" id="KW-0472">Membrane</keyword>
<keyword evidence="7" id="KW-0812">Transmembrane</keyword>
<dbReference type="InterPro" id="IPR003661">
    <property type="entry name" value="HisK_dim/P_dom"/>
</dbReference>
<dbReference type="GO" id="GO:0005524">
    <property type="term" value="F:ATP binding"/>
    <property type="evidence" value="ECO:0007669"/>
    <property type="project" value="UniProtKB-KW"/>
</dbReference>
<evidence type="ECO:0000256" key="12">
    <source>
        <dbReference type="ARBA" id="ARBA00023012"/>
    </source>
</evidence>
<dbReference type="CDD" id="cd16922">
    <property type="entry name" value="HATPase_EvgS-ArcB-TorS-like"/>
    <property type="match status" value="1"/>
</dbReference>
<dbReference type="PROSITE" id="PS50894">
    <property type="entry name" value="HPT"/>
    <property type="match status" value="1"/>
</dbReference>
<dbReference type="InterPro" id="IPR036890">
    <property type="entry name" value="HATPase_C_sf"/>
</dbReference>
<dbReference type="Gene3D" id="3.40.50.2300">
    <property type="match status" value="1"/>
</dbReference>
<evidence type="ECO:0000259" key="17">
    <source>
        <dbReference type="PROSITE" id="PS50109"/>
    </source>
</evidence>
<dbReference type="CDD" id="cd17546">
    <property type="entry name" value="REC_hyHK_CKI1_RcsC-like"/>
    <property type="match status" value="1"/>
</dbReference>
<dbReference type="Gene3D" id="1.10.287.130">
    <property type="match status" value="1"/>
</dbReference>
<evidence type="ECO:0000313" key="21">
    <source>
        <dbReference type="Proteomes" id="UP000004699"/>
    </source>
</evidence>
<dbReference type="InterPro" id="IPR036097">
    <property type="entry name" value="HisK_dim/P_sf"/>
</dbReference>
<dbReference type="InterPro" id="IPR011123">
    <property type="entry name" value="Y_Y_Y"/>
</dbReference>
<dbReference type="InterPro" id="IPR015943">
    <property type="entry name" value="WD40/YVTN_repeat-like_dom_sf"/>
</dbReference>
<keyword evidence="5 15" id="KW-0597">Phosphoprotein</keyword>
<dbReference type="EMBL" id="DS999411">
    <property type="protein sequence ID" value="EED35012.1"/>
    <property type="molecule type" value="Genomic_DNA"/>
</dbReference>
<proteinExistence type="predicted"/>
<dbReference type="PANTHER" id="PTHR45339:SF1">
    <property type="entry name" value="HYBRID SIGNAL TRANSDUCTION HISTIDINE KINASE J"/>
    <property type="match status" value="1"/>
</dbReference>
<accession>B8KWW0</accession>
<evidence type="ECO:0000256" key="16">
    <source>
        <dbReference type="SAM" id="Coils"/>
    </source>
</evidence>
<evidence type="ECO:0000259" key="18">
    <source>
        <dbReference type="PROSITE" id="PS50110"/>
    </source>
</evidence>
<feature type="domain" description="HPt" evidence="19">
    <location>
        <begin position="1214"/>
        <end position="1307"/>
    </location>
</feature>
<evidence type="ECO:0000256" key="11">
    <source>
        <dbReference type="ARBA" id="ARBA00022989"/>
    </source>
</evidence>
<dbReference type="SUPFAM" id="SSF52172">
    <property type="entry name" value="CheY-like"/>
    <property type="match status" value="1"/>
</dbReference>
<dbReference type="InterPro" id="IPR036641">
    <property type="entry name" value="HPT_dom_sf"/>
</dbReference>
<keyword evidence="10" id="KW-0067">ATP-binding</keyword>
<dbReference type="SMART" id="SM00448">
    <property type="entry name" value="REC"/>
    <property type="match status" value="1"/>
</dbReference>
<dbReference type="InterPro" id="IPR005467">
    <property type="entry name" value="His_kinase_dom"/>
</dbReference>
<dbReference type="EC" id="2.7.13.3" evidence="3"/>
<dbReference type="Pfam" id="PF00512">
    <property type="entry name" value="HisKA"/>
    <property type="match status" value="1"/>
</dbReference>
<evidence type="ECO:0000256" key="13">
    <source>
        <dbReference type="ARBA" id="ARBA00023136"/>
    </source>
</evidence>
<keyword evidence="4" id="KW-1003">Cell membrane</keyword>
<dbReference type="InterPro" id="IPR011110">
    <property type="entry name" value="Reg_prop"/>
</dbReference>
<keyword evidence="12" id="KW-0902">Two-component regulatory system</keyword>
<dbReference type="Pfam" id="PF07494">
    <property type="entry name" value="Reg_prop"/>
    <property type="match status" value="3"/>
</dbReference>
<feature type="coiled-coil region" evidence="16">
    <location>
        <begin position="661"/>
        <end position="695"/>
    </location>
</feature>
<evidence type="ECO:0000259" key="19">
    <source>
        <dbReference type="PROSITE" id="PS50894"/>
    </source>
</evidence>
<organism evidence="20 21">
    <name type="scientific">Luminiphilus syltensis NOR5-1B</name>
    <dbReference type="NCBI Taxonomy" id="565045"/>
    <lineage>
        <taxon>Bacteria</taxon>
        <taxon>Pseudomonadati</taxon>
        <taxon>Pseudomonadota</taxon>
        <taxon>Gammaproteobacteria</taxon>
        <taxon>Cellvibrionales</taxon>
        <taxon>Halieaceae</taxon>
        <taxon>Luminiphilus</taxon>
    </lineage>
</organism>
<dbReference type="PROSITE" id="PS50109">
    <property type="entry name" value="HIS_KIN"/>
    <property type="match status" value="1"/>
</dbReference>
<comment type="catalytic activity">
    <reaction evidence="1">
        <text>ATP + protein L-histidine = ADP + protein N-phospho-L-histidine.</text>
        <dbReference type="EC" id="2.7.13.3"/>
    </reaction>
</comment>
<dbReference type="CDD" id="cd00082">
    <property type="entry name" value="HisKA"/>
    <property type="match status" value="1"/>
</dbReference>
<dbReference type="HOGENOM" id="CLU_260239_0_0_6"/>
<dbReference type="Pfam" id="PF02518">
    <property type="entry name" value="HATPase_c"/>
    <property type="match status" value="1"/>
</dbReference>
<keyword evidence="6" id="KW-0808">Transferase</keyword>
<dbReference type="SUPFAM" id="SSF50998">
    <property type="entry name" value="Quinoprotein alcohol dehydrogenase-like"/>
    <property type="match status" value="1"/>
</dbReference>
<protein>
    <recommendedName>
        <fullName evidence="3">histidine kinase</fullName>
        <ecNumber evidence="3">2.7.13.3</ecNumber>
    </recommendedName>
</protein>
<dbReference type="Pfam" id="PF00072">
    <property type="entry name" value="Response_reg"/>
    <property type="match status" value="1"/>
</dbReference>
<reference evidence="21" key="1">
    <citation type="journal article" date="2013" name="BMC Microbiol.">
        <title>Taxonomy and evolution of bacteriochlorophyll a-containing members of the OM60/NOR5 clade of marine gammaproteobacteria: description of Luminiphilus syltensis gen. nov., sp. nov., reclassification of Haliea rubra as Pseudohaliea rubra gen. nov., comb. nov., and emendation of Chromatocurvus halotolerans.</title>
        <authorList>
            <person name="Spring S."/>
            <person name="Riedel T."/>
            <person name="Sproer C."/>
            <person name="Yan S."/>
            <person name="Harder J."/>
            <person name="Fuchs B.M."/>
        </authorList>
    </citation>
    <scope>NUCLEOTIDE SEQUENCE [LARGE SCALE GENOMIC DNA]</scope>
    <source>
        <strain evidence="21">NOR51-B</strain>
    </source>
</reference>
<dbReference type="Gene3D" id="2.130.10.10">
    <property type="entry name" value="YVTN repeat-like/Quinoprotein amine dehydrogenase"/>
    <property type="match status" value="2"/>
</dbReference>
<dbReference type="SUPFAM" id="SSF47384">
    <property type="entry name" value="Homodimeric domain of signal transducing histidine kinase"/>
    <property type="match status" value="1"/>
</dbReference>
<dbReference type="Gene3D" id="2.60.40.10">
    <property type="entry name" value="Immunoglobulins"/>
    <property type="match status" value="1"/>
</dbReference>
<comment type="subcellular location">
    <subcellularLocation>
        <location evidence="2">Cell membrane</location>
        <topology evidence="2">Multi-pass membrane protein</topology>
    </subcellularLocation>
</comment>
<evidence type="ECO:0000256" key="10">
    <source>
        <dbReference type="ARBA" id="ARBA00022840"/>
    </source>
</evidence>
<dbReference type="FunFam" id="1.10.287.130:FF:000004">
    <property type="entry name" value="Ethylene receptor 1"/>
    <property type="match status" value="1"/>
</dbReference>
<keyword evidence="16" id="KW-0175">Coiled coil</keyword>
<dbReference type="GO" id="GO:0005886">
    <property type="term" value="C:plasma membrane"/>
    <property type="evidence" value="ECO:0007669"/>
    <property type="project" value="UniProtKB-SubCell"/>
</dbReference>
<dbReference type="GO" id="GO:0000155">
    <property type="term" value="F:phosphorelay sensor kinase activity"/>
    <property type="evidence" value="ECO:0007669"/>
    <property type="project" value="InterPro"/>
</dbReference>
<feature type="modified residue" description="4-aspartylphosphate" evidence="15">
    <location>
        <position position="1098"/>
    </location>
</feature>
<dbReference type="InterPro" id="IPR011006">
    <property type="entry name" value="CheY-like_superfamily"/>
</dbReference>
<evidence type="ECO:0000313" key="20">
    <source>
        <dbReference type="EMBL" id="EED35012.1"/>
    </source>
</evidence>
<dbReference type="SUPFAM" id="SSF47226">
    <property type="entry name" value="Histidine-containing phosphotransfer domain, HPT domain"/>
    <property type="match status" value="1"/>
</dbReference>
<evidence type="ECO:0000256" key="2">
    <source>
        <dbReference type="ARBA" id="ARBA00004651"/>
    </source>
</evidence>
<name>B8KWW0_9GAMM</name>
<dbReference type="SMART" id="SM00387">
    <property type="entry name" value="HATPase_c"/>
    <property type="match status" value="1"/>
</dbReference>
<keyword evidence="8" id="KW-0547">Nucleotide-binding</keyword>
<dbReference type="Proteomes" id="UP000004699">
    <property type="component" value="Unassembled WGS sequence"/>
</dbReference>
<feature type="domain" description="Response regulatory" evidence="18">
    <location>
        <begin position="1049"/>
        <end position="1168"/>
    </location>
</feature>
<keyword evidence="9 20" id="KW-0418">Kinase</keyword>
<dbReference type="STRING" id="565045.NOR51B_953"/>
<gene>
    <name evidence="20" type="ORF">NOR51B_953</name>
</gene>
<feature type="domain" description="Histidine kinase" evidence="17">
    <location>
        <begin position="702"/>
        <end position="920"/>
    </location>
</feature>
<dbReference type="InterPro" id="IPR013783">
    <property type="entry name" value="Ig-like_fold"/>
</dbReference>
<evidence type="ECO:0000256" key="9">
    <source>
        <dbReference type="ARBA" id="ARBA00022777"/>
    </source>
</evidence>
<keyword evidence="21" id="KW-1185">Reference proteome</keyword>
<dbReference type="InterPro" id="IPR001789">
    <property type="entry name" value="Sig_transdc_resp-reg_receiver"/>
</dbReference>
<evidence type="ECO:0000256" key="3">
    <source>
        <dbReference type="ARBA" id="ARBA00012438"/>
    </source>
</evidence>
<dbReference type="FunFam" id="3.30.565.10:FF:000010">
    <property type="entry name" value="Sensor histidine kinase RcsC"/>
    <property type="match status" value="1"/>
</dbReference>
<keyword evidence="11" id="KW-1133">Transmembrane helix</keyword>
<dbReference type="Pfam" id="PF07495">
    <property type="entry name" value="Y_Y_Y"/>
    <property type="match status" value="1"/>
</dbReference>
<dbReference type="Gene3D" id="1.20.120.160">
    <property type="entry name" value="HPT domain"/>
    <property type="match status" value="1"/>
</dbReference>
<dbReference type="InterPro" id="IPR008207">
    <property type="entry name" value="Sig_transdc_His_kin_Hpt_dom"/>
</dbReference>
<dbReference type="PANTHER" id="PTHR45339">
    <property type="entry name" value="HYBRID SIGNAL TRANSDUCTION HISTIDINE KINASE J"/>
    <property type="match status" value="1"/>
</dbReference>
<feature type="modified residue" description="Phosphohistidine" evidence="14">
    <location>
        <position position="1253"/>
    </location>
</feature>
<evidence type="ECO:0000256" key="8">
    <source>
        <dbReference type="ARBA" id="ARBA00022741"/>
    </source>
</evidence>
<dbReference type="Pfam" id="PF01627">
    <property type="entry name" value="Hpt"/>
    <property type="match status" value="1"/>
</dbReference>